<evidence type="ECO:0000313" key="1">
    <source>
        <dbReference type="EMBL" id="MBB5698378.1"/>
    </source>
</evidence>
<dbReference type="InterPro" id="IPR023198">
    <property type="entry name" value="PGP-like_dom2"/>
</dbReference>
<dbReference type="AlphaFoldDB" id="A0A7W9APW5"/>
<gene>
    <name evidence="1" type="ORF">FHR19_001723</name>
</gene>
<dbReference type="Proteomes" id="UP000557739">
    <property type="component" value="Unassembled WGS sequence"/>
</dbReference>
<dbReference type="SFLD" id="SFLDG01129">
    <property type="entry name" value="C1.5:_HAD__Beta-PGM__Phosphata"/>
    <property type="match status" value="1"/>
</dbReference>
<accession>A0A7W9APW5</accession>
<dbReference type="InterPro" id="IPR041492">
    <property type="entry name" value="HAD_2"/>
</dbReference>
<name>A0A7W9APW5_9SPHN</name>
<dbReference type="SUPFAM" id="SSF56784">
    <property type="entry name" value="HAD-like"/>
    <property type="match status" value="1"/>
</dbReference>
<dbReference type="Pfam" id="PF13419">
    <property type="entry name" value="HAD_2"/>
    <property type="match status" value="1"/>
</dbReference>
<dbReference type="EMBL" id="JACIJJ010000002">
    <property type="protein sequence ID" value="MBB5698378.1"/>
    <property type="molecule type" value="Genomic_DNA"/>
</dbReference>
<dbReference type="GO" id="GO:0008967">
    <property type="term" value="F:phosphoglycolate phosphatase activity"/>
    <property type="evidence" value="ECO:0007669"/>
    <property type="project" value="UniProtKB-EC"/>
</dbReference>
<dbReference type="Gene3D" id="1.10.150.240">
    <property type="entry name" value="Putative phosphatase, domain 2"/>
    <property type="match status" value="1"/>
</dbReference>
<dbReference type="SFLD" id="SFLDS00003">
    <property type="entry name" value="Haloacid_Dehalogenase"/>
    <property type="match status" value="1"/>
</dbReference>
<dbReference type="RefSeq" id="WP_184026966.1">
    <property type="nucleotide sequence ID" value="NZ_JACIJJ010000002.1"/>
</dbReference>
<dbReference type="InterPro" id="IPR036412">
    <property type="entry name" value="HAD-like_sf"/>
</dbReference>
<comment type="caution">
    <text evidence="1">The sequence shown here is derived from an EMBL/GenBank/DDBJ whole genome shotgun (WGS) entry which is preliminary data.</text>
</comment>
<dbReference type="EC" id="3.1.3.18" evidence="1"/>
<dbReference type="PANTHER" id="PTHR43434">
    <property type="entry name" value="PHOSPHOGLYCOLATE PHOSPHATASE"/>
    <property type="match status" value="1"/>
</dbReference>
<dbReference type="GO" id="GO:0006281">
    <property type="term" value="P:DNA repair"/>
    <property type="evidence" value="ECO:0007669"/>
    <property type="project" value="TreeGrafter"/>
</dbReference>
<dbReference type="Gene3D" id="3.40.50.1000">
    <property type="entry name" value="HAD superfamily/HAD-like"/>
    <property type="match status" value="1"/>
</dbReference>
<proteinExistence type="predicted"/>
<dbReference type="InterPro" id="IPR050155">
    <property type="entry name" value="HAD-like_hydrolase_sf"/>
</dbReference>
<dbReference type="GO" id="GO:0005829">
    <property type="term" value="C:cytosol"/>
    <property type="evidence" value="ECO:0007669"/>
    <property type="project" value="TreeGrafter"/>
</dbReference>
<organism evidence="1 2">
    <name type="scientific">Sphingomonas yantingensis</name>
    <dbReference type="NCBI Taxonomy" id="1241761"/>
    <lineage>
        <taxon>Bacteria</taxon>
        <taxon>Pseudomonadati</taxon>
        <taxon>Pseudomonadota</taxon>
        <taxon>Alphaproteobacteria</taxon>
        <taxon>Sphingomonadales</taxon>
        <taxon>Sphingomonadaceae</taxon>
        <taxon>Sphingomonas</taxon>
    </lineage>
</organism>
<dbReference type="InterPro" id="IPR023214">
    <property type="entry name" value="HAD_sf"/>
</dbReference>
<dbReference type="PANTHER" id="PTHR43434:SF13">
    <property type="entry name" value="PHOSPHOGLYCOLATE PHOSPHATASE"/>
    <property type="match status" value="1"/>
</dbReference>
<keyword evidence="1" id="KW-0378">Hydrolase</keyword>
<keyword evidence="2" id="KW-1185">Reference proteome</keyword>
<protein>
    <submittedName>
        <fullName evidence="1">Phosphoglycolate phosphatase</fullName>
        <ecNumber evidence="1">3.1.3.18</ecNumber>
    </submittedName>
</protein>
<sequence>MPPPPPPIRLVIFDFDGTLSDSGHWFLGIVDHLAQRYRFRTVEAGEVEALRGLPTRDVIRHLRIPAWKLPFIARYVRTLFALHTHEVHLFDGVTDMLERLEAAGVQLALVSSNAEINARRILGPDNARRFTIWECASSLYGKAPRFRRVLKAAGVSAAQALAIGDETRDIEAAQRCGIRSGAVHWGYAHREALAAVSPDFGFESPDAVVRLLLGHA</sequence>
<evidence type="ECO:0000313" key="2">
    <source>
        <dbReference type="Proteomes" id="UP000557739"/>
    </source>
</evidence>
<reference evidence="1 2" key="1">
    <citation type="submission" date="2020-08" db="EMBL/GenBank/DDBJ databases">
        <title>Genomic Encyclopedia of Type Strains, Phase IV (KMG-IV): sequencing the most valuable type-strain genomes for metagenomic binning, comparative biology and taxonomic classification.</title>
        <authorList>
            <person name="Goeker M."/>
        </authorList>
    </citation>
    <scope>NUCLEOTIDE SEQUENCE [LARGE SCALE GENOMIC DNA]</scope>
    <source>
        <strain evidence="1 2">DSM 27244</strain>
    </source>
</reference>